<reference evidence="9 10" key="1">
    <citation type="submission" date="2024-03" db="EMBL/GenBank/DDBJ databases">
        <title>Complete genome sequence of the green alga Chloropicon roscoffensis RCC1871.</title>
        <authorList>
            <person name="Lemieux C."/>
            <person name="Pombert J.-F."/>
            <person name="Otis C."/>
            <person name="Turmel M."/>
        </authorList>
    </citation>
    <scope>NUCLEOTIDE SEQUENCE [LARGE SCALE GENOMIC DNA]</scope>
    <source>
        <strain evidence="9 10">RCC1871</strain>
    </source>
</reference>
<comment type="similarity">
    <text evidence="1">Belongs to the tRNA-intron endonuclease family.</text>
</comment>
<dbReference type="GO" id="GO:0003676">
    <property type="term" value="F:nucleic acid binding"/>
    <property type="evidence" value="ECO:0007669"/>
    <property type="project" value="InterPro"/>
</dbReference>
<name>A0AAX4NXE3_9CHLO</name>
<dbReference type="InterPro" id="IPR011856">
    <property type="entry name" value="tRNA_endonuc-like_dom_sf"/>
</dbReference>
<dbReference type="GO" id="GO:0000379">
    <property type="term" value="P:tRNA-type intron splice site recognition and cleavage"/>
    <property type="evidence" value="ECO:0007669"/>
    <property type="project" value="TreeGrafter"/>
</dbReference>
<dbReference type="GO" id="GO:0005634">
    <property type="term" value="C:nucleus"/>
    <property type="evidence" value="ECO:0007669"/>
    <property type="project" value="UniProtKB-ARBA"/>
</dbReference>
<keyword evidence="10" id="KW-1185">Reference proteome</keyword>
<gene>
    <name evidence="9" type="ORF">HKI87_01g03160</name>
</gene>
<dbReference type="PANTHER" id="PTHR13070">
    <property type="entry name" value="TRNA-SPLICING ENDONUCLEASE SUBUNIT SEN34-RELATED"/>
    <property type="match status" value="1"/>
</dbReference>
<keyword evidence="9" id="KW-0540">Nuclease</keyword>
<organism evidence="9 10">
    <name type="scientific">Chloropicon roscoffensis</name>
    <dbReference type="NCBI Taxonomy" id="1461544"/>
    <lineage>
        <taxon>Eukaryota</taxon>
        <taxon>Viridiplantae</taxon>
        <taxon>Chlorophyta</taxon>
        <taxon>Chloropicophyceae</taxon>
        <taxon>Chloropicales</taxon>
        <taxon>Chloropicaceae</taxon>
        <taxon>Chloropicon</taxon>
    </lineage>
</organism>
<evidence type="ECO:0000259" key="8">
    <source>
        <dbReference type="Pfam" id="PF26577"/>
    </source>
</evidence>
<evidence type="ECO:0000256" key="5">
    <source>
        <dbReference type="ARBA" id="ARBA00034031"/>
    </source>
</evidence>
<dbReference type="Proteomes" id="UP001472866">
    <property type="component" value="Chromosome 01"/>
</dbReference>
<dbReference type="EC" id="4.6.1.16" evidence="2"/>
<evidence type="ECO:0000256" key="2">
    <source>
        <dbReference type="ARBA" id="ARBA00012573"/>
    </source>
</evidence>
<dbReference type="CDD" id="cd22363">
    <property type="entry name" value="tRNA-intron_lyase_C"/>
    <property type="match status" value="1"/>
</dbReference>
<evidence type="ECO:0000256" key="1">
    <source>
        <dbReference type="ARBA" id="ARBA00008078"/>
    </source>
</evidence>
<dbReference type="AlphaFoldDB" id="A0AAX4NXE3"/>
<dbReference type="InterPro" id="IPR036167">
    <property type="entry name" value="tRNA_intron_Endo_cat-like_sf"/>
</dbReference>
<feature type="domain" description="TSEN34 N-terminal" evidence="8">
    <location>
        <begin position="38"/>
        <end position="101"/>
    </location>
</feature>
<keyword evidence="9" id="KW-0378">Hydrolase</keyword>
<evidence type="ECO:0000313" key="10">
    <source>
        <dbReference type="Proteomes" id="UP001472866"/>
    </source>
</evidence>
<proteinExistence type="inferred from homology"/>
<dbReference type="SUPFAM" id="SSF53032">
    <property type="entry name" value="tRNA-intron endonuclease catalytic domain-like"/>
    <property type="match status" value="1"/>
</dbReference>
<feature type="region of interest" description="Disordered" evidence="6">
    <location>
        <begin position="1"/>
        <end position="33"/>
    </location>
</feature>
<evidence type="ECO:0000256" key="4">
    <source>
        <dbReference type="ARBA" id="ARBA00023239"/>
    </source>
</evidence>
<sequence length="279" mass="29665">MSMSMMAKEEADSPRPVAEGDPSGTSPNRSSGSSKVLVDVLWGMGLIWNEVDVERLKAEHNVHGSAVGSCPGHLQQNDVHGLPVQYQPEAVAYLLEKGAVDLGAGPGPEKDGKSPVVADEAFLAKIKERGKLEFPLIRDTPVVDASGHPGSRLDFSAEKLAAYRKMKELGYAVTDGRKFGAHYLVYETNPDDAHAFLTLRVAGLEDPIDPLRIIASARVAHGARKHMVIASVAGEGEGVSYLTFSPEGGFPEPKEGMEEGEEEGVAGDEGNPEAIDIGI</sequence>
<dbReference type="Pfam" id="PF01974">
    <property type="entry name" value="tRNA_int_endo"/>
    <property type="match status" value="1"/>
</dbReference>
<evidence type="ECO:0000256" key="3">
    <source>
        <dbReference type="ARBA" id="ARBA00022694"/>
    </source>
</evidence>
<dbReference type="InterPro" id="IPR059049">
    <property type="entry name" value="TSEN34_N"/>
</dbReference>
<dbReference type="PANTHER" id="PTHR13070:SF0">
    <property type="entry name" value="TRNA-SPLICING ENDONUCLEASE SUBUNIT SEN34"/>
    <property type="match status" value="1"/>
</dbReference>
<dbReference type="Pfam" id="PF26577">
    <property type="entry name" value="TSEN34_N"/>
    <property type="match status" value="1"/>
</dbReference>
<keyword evidence="3" id="KW-0819">tRNA processing</keyword>
<dbReference type="EMBL" id="CP151501">
    <property type="protein sequence ID" value="WZN58792.1"/>
    <property type="molecule type" value="Genomic_DNA"/>
</dbReference>
<evidence type="ECO:0000313" key="9">
    <source>
        <dbReference type="EMBL" id="WZN58792.1"/>
    </source>
</evidence>
<evidence type="ECO:0000259" key="7">
    <source>
        <dbReference type="Pfam" id="PF01974"/>
    </source>
</evidence>
<evidence type="ECO:0000256" key="6">
    <source>
        <dbReference type="SAM" id="MobiDB-lite"/>
    </source>
</evidence>
<accession>A0AAX4NXE3</accession>
<dbReference type="GO" id="GO:0000213">
    <property type="term" value="F:tRNA-intron lyase activity"/>
    <property type="evidence" value="ECO:0007669"/>
    <property type="project" value="UniProtKB-EC"/>
</dbReference>
<keyword evidence="9" id="KW-0255">Endonuclease</keyword>
<comment type="catalytic activity">
    <reaction evidence="5">
        <text>pretRNA = a 3'-half-tRNA molecule with a 5'-OH end + a 5'-half-tRNA molecule with a 2',3'-cyclic phosphate end + an intron with a 2',3'-cyclic phosphate and a 5'-hydroxyl terminus.</text>
        <dbReference type="EC" id="4.6.1.16"/>
    </reaction>
</comment>
<protein>
    <recommendedName>
        <fullName evidence="2">tRNA-intron lyase</fullName>
        <ecNumber evidence="2">4.6.1.16</ecNumber>
    </recommendedName>
</protein>
<feature type="region of interest" description="Disordered" evidence="6">
    <location>
        <begin position="248"/>
        <end position="279"/>
    </location>
</feature>
<feature type="domain" description="tRNA intron endonuclease catalytic" evidence="7">
    <location>
        <begin position="158"/>
        <end position="237"/>
    </location>
</feature>
<keyword evidence="4" id="KW-0456">Lyase</keyword>
<feature type="compositionally biased region" description="Low complexity" evidence="6">
    <location>
        <begin position="22"/>
        <end position="33"/>
    </location>
</feature>
<dbReference type="InterPro" id="IPR006677">
    <property type="entry name" value="tRNA_intron_Endonuc_cat-like"/>
</dbReference>
<dbReference type="Gene3D" id="3.40.1350.10">
    <property type="match status" value="1"/>
</dbReference>